<feature type="compositionally biased region" description="Polar residues" evidence="1">
    <location>
        <begin position="105"/>
        <end position="116"/>
    </location>
</feature>
<dbReference type="GO" id="GO:0005634">
    <property type="term" value="C:nucleus"/>
    <property type="evidence" value="ECO:0007669"/>
    <property type="project" value="TreeGrafter"/>
</dbReference>
<proteinExistence type="predicted"/>
<dbReference type="GO" id="GO:0003682">
    <property type="term" value="F:chromatin binding"/>
    <property type="evidence" value="ECO:0007669"/>
    <property type="project" value="TreeGrafter"/>
</dbReference>
<dbReference type="PANTHER" id="PTHR45747">
    <property type="entry name" value="HISTONE-LYSINE N-METHYLTRANSFERASE E(Z)"/>
    <property type="match status" value="1"/>
</dbReference>
<reference evidence="2 3" key="1">
    <citation type="journal article" date="2015" name="Sci. Rep.">
        <title>The power of single molecule real-time sequencing technology in the de novo assembly of a eukaryotic genome.</title>
        <authorList>
            <person name="Sakai H."/>
            <person name="Naito K."/>
            <person name="Ogiso-Tanaka E."/>
            <person name="Takahashi Y."/>
            <person name="Iseki K."/>
            <person name="Muto C."/>
            <person name="Satou K."/>
            <person name="Teruya K."/>
            <person name="Shiroma A."/>
            <person name="Shimoji M."/>
            <person name="Hirano T."/>
            <person name="Itoh T."/>
            <person name="Kaga A."/>
            <person name="Tomooka N."/>
        </authorList>
    </citation>
    <scope>NUCLEOTIDE SEQUENCE [LARGE SCALE GENOMIC DNA]</scope>
    <source>
        <strain evidence="3">cv. Shumari</strain>
    </source>
</reference>
<feature type="compositionally biased region" description="Polar residues" evidence="1">
    <location>
        <begin position="202"/>
        <end position="218"/>
    </location>
</feature>
<organism evidence="2 3">
    <name type="scientific">Vigna angularis var. angularis</name>
    <dbReference type="NCBI Taxonomy" id="157739"/>
    <lineage>
        <taxon>Eukaryota</taxon>
        <taxon>Viridiplantae</taxon>
        <taxon>Streptophyta</taxon>
        <taxon>Embryophyta</taxon>
        <taxon>Tracheophyta</taxon>
        <taxon>Spermatophyta</taxon>
        <taxon>Magnoliopsida</taxon>
        <taxon>eudicotyledons</taxon>
        <taxon>Gunneridae</taxon>
        <taxon>Pentapetalae</taxon>
        <taxon>rosids</taxon>
        <taxon>fabids</taxon>
        <taxon>Fabales</taxon>
        <taxon>Fabaceae</taxon>
        <taxon>Papilionoideae</taxon>
        <taxon>50 kb inversion clade</taxon>
        <taxon>NPAAA clade</taxon>
        <taxon>indigoferoid/millettioid clade</taxon>
        <taxon>Phaseoleae</taxon>
        <taxon>Vigna</taxon>
    </lineage>
</organism>
<dbReference type="EMBL" id="AP015037">
    <property type="protein sequence ID" value="BAT86249.1"/>
    <property type="molecule type" value="Genomic_DNA"/>
</dbReference>
<sequence length="224" mass="24805">MQSVNKDSKDCHCRGCESDGMCLEKGLGASSQSLDNLFCRHCFIFNCPVHGNFQPLVYPTEKQKPWSGHEGDRQQPCSDQCALLSKDVRLSSAEGSSKAKRVNPSEENSTLPPKESLNSCNKMKTILDDRDEVGEQHAKEITSNLDWKPLERDLYLKGIEVFGKNSCLIARNLLSGLKTCSEVASYMLAEEESMLHGSMPLTNANNDDQANAESTVRTANRDIS</sequence>
<dbReference type="PANTHER" id="PTHR45747:SF14">
    <property type="entry name" value="HISTONE-LYSINE N-METHYLTRANSFERASE EZA1"/>
    <property type="match status" value="1"/>
</dbReference>
<dbReference type="GO" id="GO:0046976">
    <property type="term" value="F:histone H3K27 methyltransferase activity"/>
    <property type="evidence" value="ECO:0007669"/>
    <property type="project" value="TreeGrafter"/>
</dbReference>
<feature type="region of interest" description="Disordered" evidence="1">
    <location>
        <begin position="202"/>
        <end position="224"/>
    </location>
</feature>
<feature type="region of interest" description="Disordered" evidence="1">
    <location>
        <begin position="92"/>
        <end position="116"/>
    </location>
</feature>
<evidence type="ECO:0000313" key="3">
    <source>
        <dbReference type="Proteomes" id="UP000291084"/>
    </source>
</evidence>
<gene>
    <name evidence="2" type="primary">Vigan.04G388400</name>
    <name evidence="2" type="ORF">VIGAN_04388400</name>
</gene>
<keyword evidence="3" id="KW-1185">Reference proteome</keyword>
<name>A0A0S3S092_PHAAN</name>
<protein>
    <submittedName>
        <fullName evidence="2">Uncharacterized protein</fullName>
    </submittedName>
</protein>
<dbReference type="AlphaFoldDB" id="A0A0S3S092"/>
<dbReference type="GO" id="GO:0031507">
    <property type="term" value="P:heterochromatin formation"/>
    <property type="evidence" value="ECO:0007669"/>
    <property type="project" value="TreeGrafter"/>
</dbReference>
<evidence type="ECO:0000313" key="2">
    <source>
        <dbReference type="EMBL" id="BAT86249.1"/>
    </source>
</evidence>
<dbReference type="InterPro" id="IPR045318">
    <property type="entry name" value="EZH1/2-like"/>
</dbReference>
<accession>A0A0S3S092</accession>
<evidence type="ECO:0000256" key="1">
    <source>
        <dbReference type="SAM" id="MobiDB-lite"/>
    </source>
</evidence>
<dbReference type="Proteomes" id="UP000291084">
    <property type="component" value="Chromosome 4"/>
</dbReference>